<evidence type="ECO:0000313" key="3">
    <source>
        <dbReference type="Proteomes" id="UP001165583"/>
    </source>
</evidence>
<dbReference type="InterPro" id="IPR032710">
    <property type="entry name" value="NTF2-like_dom_sf"/>
</dbReference>
<dbReference type="SUPFAM" id="SSF54427">
    <property type="entry name" value="NTF2-like"/>
    <property type="match status" value="1"/>
</dbReference>
<sequence>MTVEEELAQLKAEFAKLKDRQDIIDCIQRECRARDRQDVEQIASCWWEDGVDEHGPSVSFAPDYPERANMGHRMNFTMTSHNITNTIVELDGETAYCESYVIGGLFWLDDKTTTIAMGRYLDQLEKRGGEWRLHTRRCTIEMTANADGTWVHSKNIKGFLKPIWGKEDPSYERPITWKPREEGLHW</sequence>
<organism evidence="2 3">
    <name type="scientific">Novosphingobium mangrovi</name>
    <name type="common">ex Huang et al. 2023</name>
    <dbReference type="NCBI Taxonomy" id="2976432"/>
    <lineage>
        <taxon>Bacteria</taxon>
        <taxon>Pseudomonadati</taxon>
        <taxon>Pseudomonadota</taxon>
        <taxon>Alphaproteobacteria</taxon>
        <taxon>Sphingomonadales</taxon>
        <taxon>Sphingomonadaceae</taxon>
        <taxon>Novosphingobium</taxon>
    </lineage>
</organism>
<keyword evidence="3" id="KW-1185">Reference proteome</keyword>
<comment type="caution">
    <text evidence="2">The sequence shown here is derived from an EMBL/GenBank/DDBJ whole genome shotgun (WGS) entry which is preliminary data.</text>
</comment>
<evidence type="ECO:0000313" key="2">
    <source>
        <dbReference type="EMBL" id="MCT2399879.1"/>
    </source>
</evidence>
<dbReference type="EMBL" id="JANZXA010000005">
    <property type="protein sequence ID" value="MCT2399879.1"/>
    <property type="molecule type" value="Genomic_DNA"/>
</dbReference>
<accession>A0ABT2I4Z1</accession>
<name>A0ABT2I4Z1_9SPHN</name>
<reference evidence="2" key="1">
    <citation type="submission" date="2022-09" db="EMBL/GenBank/DDBJ databases">
        <title>Novosphingobium sp. Nov., a polycyclic aromatic hydrocarbon-degrading bacterium isolated form mangrove sediments in HongKong.</title>
        <authorList>
            <person name="Hu Z."/>
        </authorList>
    </citation>
    <scope>NUCLEOTIDE SEQUENCE</scope>
    <source>
        <strain evidence="2">HK4-1</strain>
    </source>
</reference>
<dbReference type="Gene3D" id="3.10.450.50">
    <property type="match status" value="1"/>
</dbReference>
<dbReference type="InterPro" id="IPR037401">
    <property type="entry name" value="SnoaL-like"/>
</dbReference>
<dbReference type="RefSeq" id="WP_260045976.1">
    <property type="nucleotide sequence ID" value="NZ_JANZXA010000005.1"/>
</dbReference>
<dbReference type="Proteomes" id="UP001165583">
    <property type="component" value="Unassembled WGS sequence"/>
</dbReference>
<protein>
    <submittedName>
        <fullName evidence="2">Nuclear transport factor 2 family protein</fullName>
    </submittedName>
</protein>
<dbReference type="Pfam" id="PF13577">
    <property type="entry name" value="SnoaL_4"/>
    <property type="match status" value="1"/>
</dbReference>
<evidence type="ECO:0000259" key="1">
    <source>
        <dbReference type="Pfam" id="PF13577"/>
    </source>
</evidence>
<proteinExistence type="predicted"/>
<gene>
    <name evidence="2" type="ORF">NZK81_09980</name>
</gene>
<feature type="domain" description="SnoaL-like" evidence="1">
    <location>
        <begin position="16"/>
        <end position="137"/>
    </location>
</feature>
<dbReference type="CDD" id="cd00531">
    <property type="entry name" value="NTF2_like"/>
    <property type="match status" value="1"/>
</dbReference>